<feature type="region of interest" description="Disordered" evidence="1">
    <location>
        <begin position="349"/>
        <end position="369"/>
    </location>
</feature>
<dbReference type="InterPro" id="IPR050600">
    <property type="entry name" value="SETD3_SETD6_MTase"/>
</dbReference>
<dbReference type="GO" id="GO:0016279">
    <property type="term" value="F:protein-lysine N-methyltransferase activity"/>
    <property type="evidence" value="ECO:0007669"/>
    <property type="project" value="TreeGrafter"/>
</dbReference>
<dbReference type="CDD" id="cd10527">
    <property type="entry name" value="SET_LSMT"/>
    <property type="match status" value="1"/>
</dbReference>
<dbReference type="Proteomes" id="UP000094236">
    <property type="component" value="Unassembled WGS sequence"/>
</dbReference>
<accession>A0A1E4TQH8</accession>
<reference evidence="4" key="1">
    <citation type="submission" date="2016-05" db="EMBL/GenBank/DDBJ databases">
        <title>Comparative genomics of biotechnologically important yeasts.</title>
        <authorList>
            <consortium name="DOE Joint Genome Institute"/>
            <person name="Riley R."/>
            <person name="Haridas S."/>
            <person name="Wolfe K.H."/>
            <person name="Lopes M.R."/>
            <person name="Hittinger C.T."/>
            <person name="Goker M."/>
            <person name="Salamov A."/>
            <person name="Wisecaver J."/>
            <person name="Long T.M."/>
            <person name="Aerts A.L."/>
            <person name="Barry K."/>
            <person name="Choi C."/>
            <person name="Clum A."/>
            <person name="Coughlan A.Y."/>
            <person name="Deshpande S."/>
            <person name="Douglass A.P."/>
            <person name="Hanson S.J."/>
            <person name="Klenk H.-P."/>
            <person name="Labutti K."/>
            <person name="Lapidus A."/>
            <person name="Lindquist E."/>
            <person name="Lipzen A."/>
            <person name="Meier-Kolthoff J.P."/>
            <person name="Ohm R.A."/>
            <person name="Otillar R.P."/>
            <person name="Pangilinan J."/>
            <person name="Peng Y."/>
            <person name="Rokas A."/>
            <person name="Rosa C.A."/>
            <person name="Scheuner C."/>
            <person name="Sibirny A.A."/>
            <person name="Slot J.C."/>
            <person name="Stielow J.B."/>
            <person name="Sun H."/>
            <person name="Kurtzman C.P."/>
            <person name="Blackwell M."/>
            <person name="Grigoriev I.V."/>
            <person name="Jeffries T.W."/>
        </authorList>
    </citation>
    <scope>NUCLEOTIDE SEQUENCE [LARGE SCALE GENOMIC DNA]</scope>
    <source>
        <strain evidence="4">NRRL Y-2460</strain>
    </source>
</reference>
<evidence type="ECO:0000313" key="3">
    <source>
        <dbReference type="EMBL" id="ODV93969.1"/>
    </source>
</evidence>
<keyword evidence="4" id="KW-1185">Reference proteome</keyword>
<name>A0A1E4TQH8_PACTA</name>
<gene>
    <name evidence="3" type="ORF">PACTADRAFT_77449</name>
</gene>
<dbReference type="PANTHER" id="PTHR13271">
    <property type="entry name" value="UNCHARACTERIZED PUTATIVE METHYLTRANSFERASE"/>
    <property type="match status" value="1"/>
</dbReference>
<evidence type="ECO:0000256" key="1">
    <source>
        <dbReference type="SAM" id="MobiDB-lite"/>
    </source>
</evidence>
<feature type="region of interest" description="Disordered" evidence="1">
    <location>
        <begin position="271"/>
        <end position="327"/>
    </location>
</feature>
<dbReference type="AlphaFoldDB" id="A0A1E4TQH8"/>
<sequence>MATTKNVSNLMKWLRDPENKCFWNEDVLDVRESPEGGIGVFAKKDLNPVDEDEEDYDENENENSDDLFLRISKDSILSAQNSCISNLLYDYGISGMQAVVLAFIYEKSIGESSPWYDYIQSINYYDNEQNIDEDHLILPPSLWAEEEQALLKGTEAEILGVIDPTEVQEVFMQSLQFSKNISNLMTIPYELSLSKNSDFEKENLYKFKCFAAICAAIASRAFEIDAYHELALVPGADLFNHDSFGNEHVHFETVNDVCPFCGREDGCGHNEYGAPDSEEEENESETENEAENWEDMDLEDGASEDGVSDEEKDGENMSDASDMDQESHEPLGEITISYINELEKELEATAKEDAEDEDEEEQEEDEDFELDDEYQLIPDQCVDIVLKKPVQKNNEIFNAYGNLSNPILLSKYGFTSIGNPNDYVGLGMQALRLAKSDKTLKPHFKWWSEVGFRIFQEYADSLNNNSIENGNHTHSCCSSDCGEEEEEEEEHDEEFFQSWELELRILSNGQPSLATYALTKLLTLNSKDLKKLMKNNPEQIYKSLIKNNTKSYKILLNLCEKKSSMYKDGGLTSQEYLQIIAKNQQNKNLKYSLILIQNEKKILEIATELLHLKLVNPN</sequence>
<dbReference type="PANTHER" id="PTHR13271:SF34">
    <property type="entry name" value="N-LYSINE METHYLTRANSFERASE SETD6"/>
    <property type="match status" value="1"/>
</dbReference>
<dbReference type="PROSITE" id="PS50280">
    <property type="entry name" value="SET"/>
    <property type="match status" value="1"/>
</dbReference>
<organism evidence="3 4">
    <name type="scientific">Pachysolen tannophilus NRRL Y-2460</name>
    <dbReference type="NCBI Taxonomy" id="669874"/>
    <lineage>
        <taxon>Eukaryota</taxon>
        <taxon>Fungi</taxon>
        <taxon>Dikarya</taxon>
        <taxon>Ascomycota</taxon>
        <taxon>Saccharomycotina</taxon>
        <taxon>Pichiomycetes</taxon>
        <taxon>Pachysolenaceae</taxon>
        <taxon>Pachysolen</taxon>
    </lineage>
</organism>
<dbReference type="GO" id="GO:0005634">
    <property type="term" value="C:nucleus"/>
    <property type="evidence" value="ECO:0007669"/>
    <property type="project" value="TreeGrafter"/>
</dbReference>
<dbReference type="InterPro" id="IPR001214">
    <property type="entry name" value="SET_dom"/>
</dbReference>
<dbReference type="STRING" id="669874.A0A1E4TQH8"/>
<evidence type="ECO:0000259" key="2">
    <source>
        <dbReference type="PROSITE" id="PS50280"/>
    </source>
</evidence>
<dbReference type="InterPro" id="IPR046341">
    <property type="entry name" value="SET_dom_sf"/>
</dbReference>
<dbReference type="SUPFAM" id="SSF82199">
    <property type="entry name" value="SET domain"/>
    <property type="match status" value="2"/>
</dbReference>
<dbReference type="Gene3D" id="3.90.1410.10">
    <property type="entry name" value="set domain protein methyltransferase, domain 1"/>
    <property type="match status" value="1"/>
</dbReference>
<dbReference type="OrthoDB" id="441812at2759"/>
<evidence type="ECO:0000313" key="4">
    <source>
        <dbReference type="Proteomes" id="UP000094236"/>
    </source>
</evidence>
<feature type="compositionally biased region" description="Acidic residues" evidence="1">
    <location>
        <begin position="276"/>
        <end position="313"/>
    </location>
</feature>
<feature type="domain" description="SET" evidence="2">
    <location>
        <begin position="26"/>
        <end position="401"/>
    </location>
</feature>
<dbReference type="EMBL" id="KV454017">
    <property type="protein sequence ID" value="ODV93969.1"/>
    <property type="molecule type" value="Genomic_DNA"/>
</dbReference>
<protein>
    <recommendedName>
        <fullName evidence="2">SET domain-containing protein</fullName>
    </recommendedName>
</protein>
<feature type="compositionally biased region" description="Acidic residues" evidence="1">
    <location>
        <begin position="353"/>
        <end position="369"/>
    </location>
</feature>
<proteinExistence type="predicted"/>